<evidence type="ECO:0000256" key="3">
    <source>
        <dbReference type="PROSITE-ProRule" id="PRU00339"/>
    </source>
</evidence>
<dbReference type="AlphaFoldDB" id="A0A3M9XQT4"/>
<feature type="repeat" description="TPR" evidence="3">
    <location>
        <begin position="92"/>
        <end position="125"/>
    </location>
</feature>
<dbReference type="GO" id="GO:0009279">
    <property type="term" value="C:cell outer membrane"/>
    <property type="evidence" value="ECO:0007669"/>
    <property type="project" value="TreeGrafter"/>
</dbReference>
<protein>
    <submittedName>
        <fullName evidence="5">Tetratricopeptide repeat protein</fullName>
    </submittedName>
</protein>
<dbReference type="InterPro" id="IPR050498">
    <property type="entry name" value="Ycf3"/>
</dbReference>
<dbReference type="GO" id="GO:0046813">
    <property type="term" value="P:receptor-mediated virion attachment to host cell"/>
    <property type="evidence" value="ECO:0007669"/>
    <property type="project" value="TreeGrafter"/>
</dbReference>
<dbReference type="Pfam" id="PF13181">
    <property type="entry name" value="TPR_8"/>
    <property type="match status" value="1"/>
</dbReference>
<dbReference type="SMART" id="SM00028">
    <property type="entry name" value="TPR"/>
    <property type="match status" value="7"/>
</dbReference>
<dbReference type="PROSITE" id="PS50005">
    <property type="entry name" value="TPR"/>
    <property type="match status" value="4"/>
</dbReference>
<proteinExistence type="predicted"/>
<dbReference type="Proteomes" id="UP000268623">
    <property type="component" value="Unassembled WGS sequence"/>
</dbReference>
<keyword evidence="6" id="KW-1185">Reference proteome</keyword>
<dbReference type="InterPro" id="IPR011990">
    <property type="entry name" value="TPR-like_helical_dom_sf"/>
</dbReference>
<dbReference type="EMBL" id="QWDD01000001">
    <property type="protein sequence ID" value="RNJ50394.1"/>
    <property type="molecule type" value="Genomic_DNA"/>
</dbReference>
<dbReference type="Pfam" id="PF13432">
    <property type="entry name" value="TPR_16"/>
    <property type="match status" value="1"/>
</dbReference>
<evidence type="ECO:0000313" key="6">
    <source>
        <dbReference type="Proteomes" id="UP000268623"/>
    </source>
</evidence>
<feature type="repeat" description="TPR" evidence="3">
    <location>
        <begin position="266"/>
        <end position="299"/>
    </location>
</feature>
<dbReference type="InterPro" id="IPR019734">
    <property type="entry name" value="TPR_rpt"/>
</dbReference>
<dbReference type="PROSITE" id="PS50293">
    <property type="entry name" value="TPR_REGION"/>
    <property type="match status" value="1"/>
</dbReference>
<feature type="chain" id="PRO_5017987973" evidence="4">
    <location>
        <begin position="23"/>
        <end position="344"/>
    </location>
</feature>
<sequence>MARRFAALIVAALSVPSPNSLASSSDLLKQCLEKGDSDAALAVCSNALQISSAPNEQANILIRQCVAYADKADYSSAKQACNEAIRKNVNNSIAYFDLGNVFLREQRYRDAIDYFDKATEINKSYANAYSNKCYTYNYLRDYEHAIGECNKAIALDPRQPRYFIGRGNAFLNSGNNRKAEADYRTARELNPDDQSALVGLAAVLQKHGDYSAALKLLDQIKLDREDAPTALNNRCWYRAISTSNRSELEIALRDCDQALKILPSAAWIINSRAFVYLKLGDFNKATIDYKQALLIEPAQASALYGYGVAKKLGGDATADVYIKSALDLEIGIADEFAQYGIEVK</sequence>
<dbReference type="OrthoDB" id="9813074at2"/>
<feature type="repeat" description="TPR" evidence="3">
    <location>
        <begin position="126"/>
        <end position="159"/>
    </location>
</feature>
<name>A0A3M9XQT4_9HYPH</name>
<comment type="caution">
    <text evidence="5">The sequence shown here is derived from an EMBL/GenBank/DDBJ whole genome shotgun (WGS) entry which is preliminary data.</text>
</comment>
<evidence type="ECO:0000256" key="1">
    <source>
        <dbReference type="ARBA" id="ARBA00022737"/>
    </source>
</evidence>
<dbReference type="PANTHER" id="PTHR44858">
    <property type="entry name" value="TETRATRICOPEPTIDE REPEAT PROTEIN 6"/>
    <property type="match status" value="1"/>
</dbReference>
<feature type="repeat" description="TPR" evidence="3">
    <location>
        <begin position="160"/>
        <end position="193"/>
    </location>
</feature>
<evidence type="ECO:0000256" key="4">
    <source>
        <dbReference type="SAM" id="SignalP"/>
    </source>
</evidence>
<feature type="signal peptide" evidence="4">
    <location>
        <begin position="1"/>
        <end position="22"/>
    </location>
</feature>
<dbReference type="PANTHER" id="PTHR44858:SF1">
    <property type="entry name" value="UDP-N-ACETYLGLUCOSAMINE--PEPTIDE N-ACETYLGLUCOSAMINYLTRANSFERASE SPINDLY-RELATED"/>
    <property type="match status" value="1"/>
</dbReference>
<gene>
    <name evidence="5" type="ORF">D1O30_13185</name>
</gene>
<evidence type="ECO:0000313" key="5">
    <source>
        <dbReference type="EMBL" id="RNJ50394.1"/>
    </source>
</evidence>
<dbReference type="Gene3D" id="1.25.40.10">
    <property type="entry name" value="Tetratricopeptide repeat domain"/>
    <property type="match status" value="3"/>
</dbReference>
<keyword evidence="1" id="KW-0677">Repeat</keyword>
<dbReference type="Pfam" id="PF00515">
    <property type="entry name" value="TPR_1"/>
    <property type="match status" value="1"/>
</dbReference>
<evidence type="ECO:0000256" key="2">
    <source>
        <dbReference type="ARBA" id="ARBA00022803"/>
    </source>
</evidence>
<reference evidence="5 6" key="1">
    <citation type="submission" date="2018-08" db="EMBL/GenBank/DDBJ databases">
        <title>Genome sequence of Methylocystis hirsuta CSC1, a methanotroph able to accumulate PHAs.</title>
        <authorList>
            <person name="Bordel S."/>
            <person name="Rodriguez E."/>
            <person name="Gancedo J."/>
            <person name="Munoz R."/>
        </authorList>
    </citation>
    <scope>NUCLEOTIDE SEQUENCE [LARGE SCALE GENOMIC DNA]</scope>
    <source>
        <strain evidence="5 6">CSC1</strain>
    </source>
</reference>
<dbReference type="SUPFAM" id="SSF48452">
    <property type="entry name" value="TPR-like"/>
    <property type="match status" value="3"/>
</dbReference>
<keyword evidence="2 3" id="KW-0802">TPR repeat</keyword>
<keyword evidence="4" id="KW-0732">Signal</keyword>
<accession>A0A3M9XQT4</accession>
<dbReference type="RefSeq" id="WP_123176330.1">
    <property type="nucleotide sequence ID" value="NZ_QWDD01000001.1"/>
</dbReference>
<organism evidence="5 6">
    <name type="scientific">Methylocystis hirsuta</name>
    <dbReference type="NCBI Taxonomy" id="369798"/>
    <lineage>
        <taxon>Bacteria</taxon>
        <taxon>Pseudomonadati</taxon>
        <taxon>Pseudomonadota</taxon>
        <taxon>Alphaproteobacteria</taxon>
        <taxon>Hyphomicrobiales</taxon>
        <taxon>Methylocystaceae</taxon>
        <taxon>Methylocystis</taxon>
    </lineage>
</organism>